<evidence type="ECO:0000313" key="1">
    <source>
        <dbReference type="EMBL" id="GGM70220.1"/>
    </source>
</evidence>
<dbReference type="PROSITE" id="PS51365">
    <property type="entry name" value="RENAL_DIPEPTIDASE_2"/>
    <property type="match status" value="1"/>
</dbReference>
<dbReference type="RefSeq" id="WP_188680098.1">
    <property type="nucleotide sequence ID" value="NZ_BMNY01000001.1"/>
</dbReference>
<keyword evidence="2" id="KW-1185">Reference proteome</keyword>
<dbReference type="EMBL" id="BMNY01000001">
    <property type="protein sequence ID" value="GGM70220.1"/>
    <property type="molecule type" value="Genomic_DNA"/>
</dbReference>
<dbReference type="GO" id="GO:0070573">
    <property type="term" value="F:metallodipeptidase activity"/>
    <property type="evidence" value="ECO:0007669"/>
    <property type="project" value="InterPro"/>
</dbReference>
<dbReference type="AlphaFoldDB" id="A0AA37F912"/>
<sequence length="312" mass="34647">MNLIDLHQDLAFSSQRQDVIHGSGQSSVDMLSSLGNAMVFSVVFPHIYTENERAEELSRNYGFRTQSSAPLVQVAMEQFKFYYYLERTGRVRIVRNVEDTSSCGLLFLISMEGTDVLTDPYDLDLYYNLGLRNLGITWNYDTKFGSSCMSKVDYGLTGYGTELVERCNSLGIIVDLAHASKRTVLDTCSVTGRPVICSHANAASVHRHVRNLDDEEIEAIVDTGGVIGITAITSTLGPSASMDDMVKHAEYIGNNFGWEHVAIGSDFLGIEKTPSGFEDVTKYGKLRERLGTHADQVMWSNALRVITENLRS</sequence>
<dbReference type="SUPFAM" id="SSF51556">
    <property type="entry name" value="Metallo-dependent hydrolases"/>
    <property type="match status" value="1"/>
</dbReference>
<dbReference type="Pfam" id="PF01244">
    <property type="entry name" value="Peptidase_M19"/>
    <property type="match status" value="1"/>
</dbReference>
<dbReference type="PANTHER" id="PTHR10443">
    <property type="entry name" value="MICROSOMAL DIPEPTIDASE"/>
    <property type="match status" value="1"/>
</dbReference>
<reference evidence="1" key="2">
    <citation type="submission" date="2022-09" db="EMBL/GenBank/DDBJ databases">
        <authorList>
            <person name="Sun Q."/>
            <person name="Ohkuma M."/>
        </authorList>
    </citation>
    <scope>NUCLEOTIDE SEQUENCE</scope>
    <source>
        <strain evidence="1">JCM 13583</strain>
    </source>
</reference>
<name>A0AA37F912_9ARCH</name>
<protein>
    <submittedName>
        <fullName evidence="1">Peptidase</fullName>
    </submittedName>
</protein>
<organism evidence="1 2">
    <name type="scientific">Thermogymnomonas acidicola</name>
    <dbReference type="NCBI Taxonomy" id="399579"/>
    <lineage>
        <taxon>Archaea</taxon>
        <taxon>Methanobacteriati</taxon>
        <taxon>Thermoplasmatota</taxon>
        <taxon>Thermoplasmata</taxon>
        <taxon>Thermoplasmatales</taxon>
        <taxon>Thermogymnomonas</taxon>
    </lineage>
</organism>
<proteinExistence type="predicted"/>
<dbReference type="CDD" id="cd01301">
    <property type="entry name" value="rDP_like"/>
    <property type="match status" value="1"/>
</dbReference>
<reference evidence="1" key="1">
    <citation type="journal article" date="2014" name="Int. J. Syst. Evol. Microbiol.">
        <title>Complete genome sequence of Corynebacterium casei LMG S-19264T (=DSM 44701T), isolated from a smear-ripened cheese.</title>
        <authorList>
            <consortium name="US DOE Joint Genome Institute (JGI-PGF)"/>
            <person name="Walter F."/>
            <person name="Albersmeier A."/>
            <person name="Kalinowski J."/>
            <person name="Ruckert C."/>
        </authorList>
    </citation>
    <scope>NUCLEOTIDE SEQUENCE</scope>
    <source>
        <strain evidence="1">JCM 13583</strain>
    </source>
</reference>
<dbReference type="GO" id="GO:0006508">
    <property type="term" value="P:proteolysis"/>
    <property type="evidence" value="ECO:0007669"/>
    <property type="project" value="InterPro"/>
</dbReference>
<dbReference type="InterPro" id="IPR008257">
    <property type="entry name" value="Pept_M19"/>
</dbReference>
<dbReference type="InterPro" id="IPR032466">
    <property type="entry name" value="Metal_Hydrolase"/>
</dbReference>
<dbReference type="PANTHER" id="PTHR10443:SF12">
    <property type="entry name" value="DIPEPTIDASE"/>
    <property type="match status" value="1"/>
</dbReference>
<dbReference type="Proteomes" id="UP000632195">
    <property type="component" value="Unassembled WGS sequence"/>
</dbReference>
<dbReference type="Gene3D" id="3.20.20.140">
    <property type="entry name" value="Metal-dependent hydrolases"/>
    <property type="match status" value="1"/>
</dbReference>
<gene>
    <name evidence="1" type="ORF">GCM10007108_05400</name>
</gene>
<comment type="caution">
    <text evidence="1">The sequence shown here is derived from an EMBL/GenBank/DDBJ whole genome shotgun (WGS) entry which is preliminary data.</text>
</comment>
<evidence type="ECO:0000313" key="2">
    <source>
        <dbReference type="Proteomes" id="UP000632195"/>
    </source>
</evidence>
<accession>A0AA37F912</accession>